<organism evidence="2 3">
    <name type="scientific">Fusarium anthophilum</name>
    <dbReference type="NCBI Taxonomy" id="48485"/>
    <lineage>
        <taxon>Eukaryota</taxon>
        <taxon>Fungi</taxon>
        <taxon>Dikarya</taxon>
        <taxon>Ascomycota</taxon>
        <taxon>Pezizomycotina</taxon>
        <taxon>Sordariomycetes</taxon>
        <taxon>Hypocreomycetidae</taxon>
        <taxon>Hypocreales</taxon>
        <taxon>Nectriaceae</taxon>
        <taxon>Fusarium</taxon>
        <taxon>Fusarium fujikuroi species complex</taxon>
    </lineage>
</organism>
<evidence type="ECO:0000256" key="1">
    <source>
        <dbReference type="SAM" id="MobiDB-lite"/>
    </source>
</evidence>
<dbReference type="Proteomes" id="UP000573603">
    <property type="component" value="Unassembled WGS sequence"/>
</dbReference>
<feature type="compositionally biased region" description="Low complexity" evidence="1">
    <location>
        <begin position="83"/>
        <end position="92"/>
    </location>
</feature>
<evidence type="ECO:0000313" key="2">
    <source>
        <dbReference type="EMBL" id="KAF5242512.1"/>
    </source>
</evidence>
<evidence type="ECO:0000313" key="3">
    <source>
        <dbReference type="Proteomes" id="UP000573603"/>
    </source>
</evidence>
<protein>
    <submittedName>
        <fullName evidence="2">Uncharacterized protein</fullName>
    </submittedName>
</protein>
<dbReference type="AlphaFoldDB" id="A0A8H5E0P6"/>
<proteinExistence type="predicted"/>
<sequence>MSENNSIRPYIVPDLRDTPSSQLTLQRRPLPSSAPKRTAAHLDEEANQEVPSTPPKRAARRISRGKKSATKSRVKRDGNGKNSSPSPSISSPVTPTEYLVATHVAIIPGHGYICHAEEGPPIFVPSIMMHMHQTPVAHACPCHQLQATSIAQMQGMHIPSIGAPAFGHVGGLGWNENAWGYMPGLDMGDLAQMQGNPNFNHNG</sequence>
<comment type="caution">
    <text evidence="2">The sequence shown here is derived from an EMBL/GenBank/DDBJ whole genome shotgun (WGS) entry which is preliminary data.</text>
</comment>
<name>A0A8H5E0P6_9HYPO</name>
<accession>A0A8H5E0P6</accession>
<reference evidence="2 3" key="1">
    <citation type="journal article" date="2020" name="BMC Genomics">
        <title>Correction to: Identification and distribution of gene clusters required for synthesis of sphingolipid metabolism inhibitors in diverse species of the filamentous fungus Fusarium.</title>
        <authorList>
            <person name="Kim H.S."/>
            <person name="Lohmar J.M."/>
            <person name="Busman M."/>
            <person name="Brown D.W."/>
            <person name="Naumann T.A."/>
            <person name="Divon H.H."/>
            <person name="Lysoe E."/>
            <person name="Uhlig S."/>
            <person name="Proctor R.H."/>
        </authorList>
    </citation>
    <scope>NUCLEOTIDE SEQUENCE [LARGE SCALE GENOMIC DNA]</scope>
    <source>
        <strain evidence="2 3">NRRL 25214</strain>
    </source>
</reference>
<feature type="compositionally biased region" description="Basic residues" evidence="1">
    <location>
        <begin position="57"/>
        <end position="74"/>
    </location>
</feature>
<dbReference type="EMBL" id="JABEVY010000209">
    <property type="protein sequence ID" value="KAF5242512.1"/>
    <property type="molecule type" value="Genomic_DNA"/>
</dbReference>
<keyword evidence="3" id="KW-1185">Reference proteome</keyword>
<feature type="region of interest" description="Disordered" evidence="1">
    <location>
        <begin position="1"/>
        <end position="93"/>
    </location>
</feature>
<gene>
    <name evidence="2" type="ORF">FANTH_8678</name>
</gene>